<dbReference type="CDD" id="cd01448">
    <property type="entry name" value="TST_Repeat_1"/>
    <property type="match status" value="1"/>
</dbReference>
<proteinExistence type="predicted"/>
<dbReference type="GO" id="GO:0004792">
    <property type="term" value="F:thiosulfate-cyanide sulfurtransferase activity"/>
    <property type="evidence" value="ECO:0007669"/>
    <property type="project" value="TreeGrafter"/>
</dbReference>
<evidence type="ECO:0000256" key="1">
    <source>
        <dbReference type="ARBA" id="ARBA00022679"/>
    </source>
</evidence>
<gene>
    <name evidence="4" type="ORF">VTAP4600_B1125</name>
</gene>
<dbReference type="KEGG" id="vta:B1125"/>
<keyword evidence="1 4" id="KW-0808">Transferase</keyword>
<dbReference type="SMART" id="SM00450">
    <property type="entry name" value="RHOD"/>
    <property type="match status" value="2"/>
</dbReference>
<keyword evidence="2" id="KW-0677">Repeat</keyword>
<evidence type="ECO:0000313" key="4">
    <source>
        <dbReference type="EMBL" id="SON52736.1"/>
    </source>
</evidence>
<dbReference type="EMBL" id="LT960612">
    <property type="protein sequence ID" value="SON52736.1"/>
    <property type="molecule type" value="Genomic_DNA"/>
</dbReference>
<dbReference type="PROSITE" id="PS50206">
    <property type="entry name" value="RHODANESE_3"/>
    <property type="match status" value="2"/>
</dbReference>
<sequence length="288" mass="31725">MPLDIQMDLMMTSALVSAQWLSENIHRSDVVVLDASFAKMIPGAPQPASAGFIPTAIRFDYDSVVCDQSSSLPHMLPSPERFQTLVREMGINTDSTVVVYDDAGTYGSPRAWWMFRVMGFDNVFVLNGGIKSWINQGYRTQANLTGAASKGNFQAAYRPSWYANSNDVIHAIDDPETLILDARSHARFFGLVPEPRAGLRSGHIPTSKSLPFASLLNGDQLKPAHELDEIMSRFVTSNHQQIMFSCGSGVTASILALAAHESTNLDLRVYDGSWSEWGLRAELPIELN</sequence>
<dbReference type="PANTHER" id="PTHR11364">
    <property type="entry name" value="THIOSULFATE SULFERTANSFERASE"/>
    <property type="match status" value="1"/>
</dbReference>
<dbReference type="SUPFAM" id="SSF52821">
    <property type="entry name" value="Rhodanese/Cell cycle control phosphatase"/>
    <property type="match status" value="2"/>
</dbReference>
<evidence type="ECO:0000256" key="2">
    <source>
        <dbReference type="ARBA" id="ARBA00022737"/>
    </source>
</evidence>
<feature type="domain" description="Rhodanese" evidence="3">
    <location>
        <begin position="26"/>
        <end position="142"/>
    </location>
</feature>
<dbReference type="Gene3D" id="3.40.250.10">
    <property type="entry name" value="Rhodanese-like domain"/>
    <property type="match status" value="2"/>
</dbReference>
<dbReference type="CDD" id="cd01449">
    <property type="entry name" value="TST_Repeat_2"/>
    <property type="match status" value="1"/>
</dbReference>
<dbReference type="PANTHER" id="PTHR11364:SF27">
    <property type="entry name" value="SULFURTRANSFERASE"/>
    <property type="match status" value="1"/>
</dbReference>
<dbReference type="InterPro" id="IPR001763">
    <property type="entry name" value="Rhodanese-like_dom"/>
</dbReference>
<reference evidence="4 5" key="1">
    <citation type="submission" date="2017-10" db="EMBL/GenBank/DDBJ databases">
        <authorList>
            <person name="Banno H."/>
            <person name="Chua N.-H."/>
        </authorList>
    </citation>
    <scope>NUCLEOTIDE SEQUENCE [LARGE SCALE GENOMIC DNA]</scope>
    <source>
        <strain evidence="4">Vibrio tapetis CECT4600</strain>
    </source>
</reference>
<name>A0A2N8ZLG7_9VIBR</name>
<evidence type="ECO:0000259" key="3">
    <source>
        <dbReference type="PROSITE" id="PS50206"/>
    </source>
</evidence>
<dbReference type="GO" id="GO:0016784">
    <property type="term" value="F:3-mercaptopyruvate sulfurtransferase activity"/>
    <property type="evidence" value="ECO:0007669"/>
    <property type="project" value="UniProtKB-EC"/>
</dbReference>
<keyword evidence="5" id="KW-1185">Reference proteome</keyword>
<dbReference type="AlphaFoldDB" id="A0A2N8ZLG7"/>
<dbReference type="EC" id="2.8.1.2" evidence="4"/>
<dbReference type="InterPro" id="IPR045078">
    <property type="entry name" value="TST/MPST-like"/>
</dbReference>
<accession>A0A2N8ZLG7</accession>
<organism evidence="4 5">
    <name type="scientific">Vibrio tapetis subsp. tapetis</name>
    <dbReference type="NCBI Taxonomy" id="1671868"/>
    <lineage>
        <taxon>Bacteria</taxon>
        <taxon>Pseudomonadati</taxon>
        <taxon>Pseudomonadota</taxon>
        <taxon>Gammaproteobacteria</taxon>
        <taxon>Vibrionales</taxon>
        <taxon>Vibrionaceae</taxon>
        <taxon>Vibrio</taxon>
    </lineage>
</organism>
<dbReference type="InterPro" id="IPR036873">
    <property type="entry name" value="Rhodanese-like_dom_sf"/>
</dbReference>
<keyword evidence="4" id="KW-0670">Pyruvate</keyword>
<dbReference type="Proteomes" id="UP000235828">
    <property type="component" value="Chromosome B"/>
</dbReference>
<protein>
    <submittedName>
        <fullName evidence="4">Putative 3-mercaptopyruvate sulfurtransferase</fullName>
        <ecNumber evidence="4">2.8.1.2</ecNumber>
    </submittedName>
</protein>
<feature type="domain" description="Rhodanese" evidence="3">
    <location>
        <begin position="173"/>
        <end position="286"/>
    </location>
</feature>
<dbReference type="FunFam" id="3.40.250.10:FF:000001">
    <property type="entry name" value="Sulfurtransferase"/>
    <property type="match status" value="1"/>
</dbReference>
<evidence type="ECO:0000313" key="5">
    <source>
        <dbReference type="Proteomes" id="UP000235828"/>
    </source>
</evidence>
<dbReference type="Pfam" id="PF00581">
    <property type="entry name" value="Rhodanese"/>
    <property type="match status" value="2"/>
</dbReference>